<dbReference type="Proteomes" id="UP000504756">
    <property type="component" value="Unassembled WGS sequence"/>
</dbReference>
<evidence type="ECO:0008006" key="3">
    <source>
        <dbReference type="Google" id="ProtNLM"/>
    </source>
</evidence>
<protein>
    <recommendedName>
        <fullName evidence="3">Phage tail protein</fullName>
    </recommendedName>
</protein>
<evidence type="ECO:0000313" key="2">
    <source>
        <dbReference type="Proteomes" id="UP000504756"/>
    </source>
</evidence>
<sequence>MNEFLNFDEPNFIFKGINASVDMDCIIETELPDIQAQPRIEEISILGRSGTLTEWYGDYEPYDLDIGKISIPYENLRKVKQWLSGAGQLISHNDYDKYIEAVPSFSSPLKFENEWGCFYTFELTFHCQPFKKRVNEQPILLNKSELSFYNHGDVKSFPRIEFYNSKNIYFKIVCNDVELSLPTLSEGRVEIDFEKGMAVQNNKLVPSIGEWGEILPGKNKVSVYGDYVDGKLFMRSLYL</sequence>
<organism evidence="1 2">
    <name type="scientific">Lactococcus garvieae</name>
    <dbReference type="NCBI Taxonomy" id="1363"/>
    <lineage>
        <taxon>Bacteria</taxon>
        <taxon>Bacillati</taxon>
        <taxon>Bacillota</taxon>
        <taxon>Bacilli</taxon>
        <taxon>Lactobacillales</taxon>
        <taxon>Streptococcaceae</taxon>
        <taxon>Lactococcus</taxon>
    </lineage>
</organism>
<reference evidence="1 2" key="1">
    <citation type="submission" date="2020-06" db="EMBL/GenBank/DDBJ databases">
        <title>Draft genome sequence of Lactic acid bacteria from Okinawan-style tofu.</title>
        <authorList>
            <person name="Takara I."/>
            <person name="Ikematsu S."/>
        </authorList>
    </citation>
    <scope>NUCLEOTIDE SEQUENCE [LARGE SCALE GENOMIC DNA]</scope>
    <source>
        <strain evidence="2">lg38</strain>
    </source>
</reference>
<evidence type="ECO:0000313" key="1">
    <source>
        <dbReference type="EMBL" id="GFO52312.1"/>
    </source>
</evidence>
<dbReference type="RefSeq" id="WP_255303367.1">
    <property type="nucleotide sequence ID" value="NZ_BLXU01000009.1"/>
</dbReference>
<name>A0A6L2ZW95_9LACT</name>
<comment type="caution">
    <text evidence="1">The sequence shown here is derived from an EMBL/GenBank/DDBJ whole genome shotgun (WGS) entry which is preliminary data.</text>
</comment>
<proteinExistence type="predicted"/>
<accession>A0A6L2ZW95</accession>
<dbReference type="EMBL" id="BLXU01000009">
    <property type="protein sequence ID" value="GFO52312.1"/>
    <property type="molecule type" value="Genomic_DNA"/>
</dbReference>
<dbReference type="AlphaFoldDB" id="A0A6L2ZW95"/>
<gene>
    <name evidence="1" type="ORF">ikelab_15870</name>
</gene>